<dbReference type="AlphaFoldDB" id="G0QQ51"/>
<proteinExistence type="predicted"/>
<name>G0QQ51_ICHMU</name>
<gene>
    <name evidence="1" type="ORF">IMG5_075390</name>
</gene>
<evidence type="ECO:0000313" key="1">
    <source>
        <dbReference type="EMBL" id="EGR32655.1"/>
    </source>
</evidence>
<accession>G0QQ51</accession>
<protein>
    <submittedName>
        <fullName evidence="1">Uncharacterized protein</fullName>
    </submittedName>
</protein>
<dbReference type="GeneID" id="14908818"/>
<evidence type="ECO:0000313" key="2">
    <source>
        <dbReference type="Proteomes" id="UP000008983"/>
    </source>
</evidence>
<reference evidence="1 2" key="1">
    <citation type="submission" date="2011-07" db="EMBL/GenBank/DDBJ databases">
        <authorList>
            <person name="Coyne R."/>
            <person name="Brami D."/>
            <person name="Johnson J."/>
            <person name="Hostetler J."/>
            <person name="Hannick L."/>
            <person name="Clark T."/>
            <person name="Cassidy-Hanley D."/>
            <person name="Inman J."/>
        </authorList>
    </citation>
    <scope>NUCLEOTIDE SEQUENCE [LARGE SCALE GENOMIC DNA]</scope>
    <source>
        <strain evidence="1 2">G5</strain>
    </source>
</reference>
<keyword evidence="2" id="KW-1185">Reference proteome</keyword>
<organism evidence="1 2">
    <name type="scientific">Ichthyophthirius multifiliis</name>
    <name type="common">White spot disease agent</name>
    <name type="synonym">Ich</name>
    <dbReference type="NCBI Taxonomy" id="5932"/>
    <lineage>
        <taxon>Eukaryota</taxon>
        <taxon>Sar</taxon>
        <taxon>Alveolata</taxon>
        <taxon>Ciliophora</taxon>
        <taxon>Intramacronucleata</taxon>
        <taxon>Oligohymenophorea</taxon>
        <taxon>Hymenostomatida</taxon>
        <taxon>Ophryoglenina</taxon>
        <taxon>Ichthyophthirius</taxon>
    </lineage>
</organism>
<dbReference type="EMBL" id="GL983613">
    <property type="protein sequence ID" value="EGR32655.1"/>
    <property type="molecule type" value="Genomic_DNA"/>
</dbReference>
<dbReference type="Proteomes" id="UP000008983">
    <property type="component" value="Unassembled WGS sequence"/>
</dbReference>
<dbReference type="RefSeq" id="XP_004036641.1">
    <property type="nucleotide sequence ID" value="XM_004036593.1"/>
</dbReference>
<dbReference type="InParanoid" id="G0QQ51"/>
<sequence>MNNHDSNNYEQEQEEDEEQRINFYQIIKRLREDGENSPASRLVYVAYFNETLLQTQNIDIEKMMEQRNKDKTEHGKYII</sequence>